<dbReference type="RefSeq" id="WP_134081863.1">
    <property type="nucleotide sequence ID" value="NZ_SOQX01000002.1"/>
</dbReference>
<name>A0A4R8IP54_9GAMM</name>
<keyword evidence="3" id="KW-1185">Reference proteome</keyword>
<keyword evidence="1" id="KW-1133">Transmembrane helix</keyword>
<evidence type="ECO:0008006" key="4">
    <source>
        <dbReference type="Google" id="ProtNLM"/>
    </source>
</evidence>
<dbReference type="InterPro" id="IPR051533">
    <property type="entry name" value="WaaL-like"/>
</dbReference>
<comment type="caution">
    <text evidence="2">The sequence shown here is derived from an EMBL/GenBank/DDBJ whole genome shotgun (WGS) entry which is preliminary data.</text>
</comment>
<feature type="transmembrane region" description="Helical" evidence="1">
    <location>
        <begin position="234"/>
        <end position="254"/>
    </location>
</feature>
<protein>
    <recommendedName>
        <fullName evidence="4">O-antigen ligase</fullName>
    </recommendedName>
</protein>
<sequence length="425" mass="48013">MIYREITTNSEYPDGLHAIKANVLLNTLLVVYMLSIFYAPMLLHGRYFAYSYLPAWFFSHATILVALSEKRVHLSIYVVLYIIFSIFCLASIGWSIDPDVTFSRAVRVAAVAMVLPGIWLYCSSVDRINKFILTYVITAASAVLIGFFFNWSAAERQFLGVSSSAVAFTYGTAAIFSFLGWLINQKKQWLLLIPLFLSPIVAVGSVRGFVLILGVLAMYGLIRTARKLVRLQLFSFSKNFSIIALISVLILITINSSSKLTDRIDRNISTANEVLTEGYKIQNTGAAGLRLILIYEGIDYLRHNLTFFGKGLDASYSIYQDRIGMRAYSHTTYIDLLMGVGIFGTLLFYSMFFHFLFRLISKKIYPDSLIDGLISIVSMLLVFSLVARVFSIHHVMMLFVLIHAIYYNTKLFNVSTKSQLNPKNI</sequence>
<feature type="transmembrane region" description="Helical" evidence="1">
    <location>
        <begin position="133"/>
        <end position="152"/>
    </location>
</feature>
<reference evidence="2 3" key="1">
    <citation type="submission" date="2019-03" db="EMBL/GenBank/DDBJ databases">
        <title>Genomic Encyclopedia of Type Strains, Phase IV (KMG-IV): sequencing the most valuable type-strain genomes for metagenomic binning, comparative biology and taxonomic classification.</title>
        <authorList>
            <person name="Goeker M."/>
        </authorList>
    </citation>
    <scope>NUCLEOTIDE SEQUENCE [LARGE SCALE GENOMIC DNA]</scope>
    <source>
        <strain evidence="2 3">DSM 16326</strain>
    </source>
</reference>
<accession>A0A4R8IP54</accession>
<evidence type="ECO:0000313" key="3">
    <source>
        <dbReference type="Proteomes" id="UP000294914"/>
    </source>
</evidence>
<dbReference type="PANTHER" id="PTHR37422">
    <property type="entry name" value="TEICHURONIC ACID BIOSYNTHESIS PROTEIN TUAE"/>
    <property type="match status" value="1"/>
</dbReference>
<dbReference type="AlphaFoldDB" id="A0A4R8IP54"/>
<feature type="transmembrane region" description="Helical" evidence="1">
    <location>
        <begin position="189"/>
        <end position="222"/>
    </location>
</feature>
<gene>
    <name evidence="2" type="ORF">EDC23_1063</name>
</gene>
<dbReference type="PANTHER" id="PTHR37422:SF13">
    <property type="entry name" value="LIPOPOLYSACCHARIDE BIOSYNTHESIS PROTEIN PA4999-RELATED"/>
    <property type="match status" value="1"/>
</dbReference>
<evidence type="ECO:0000313" key="2">
    <source>
        <dbReference type="EMBL" id="TDY02686.1"/>
    </source>
</evidence>
<dbReference type="EMBL" id="SOQX01000002">
    <property type="protein sequence ID" value="TDY02686.1"/>
    <property type="molecule type" value="Genomic_DNA"/>
</dbReference>
<feature type="transmembrane region" description="Helical" evidence="1">
    <location>
        <begin position="21"/>
        <end position="41"/>
    </location>
</feature>
<evidence type="ECO:0000256" key="1">
    <source>
        <dbReference type="SAM" id="Phobius"/>
    </source>
</evidence>
<feature type="transmembrane region" description="Helical" evidence="1">
    <location>
        <begin position="332"/>
        <end position="357"/>
    </location>
</feature>
<feature type="transmembrane region" description="Helical" evidence="1">
    <location>
        <begin position="47"/>
        <end position="67"/>
    </location>
</feature>
<keyword evidence="1" id="KW-0472">Membrane</keyword>
<proteinExistence type="predicted"/>
<dbReference type="Proteomes" id="UP000294914">
    <property type="component" value="Unassembled WGS sequence"/>
</dbReference>
<organism evidence="2 3">
    <name type="scientific">Thiohalophilus thiocyanatoxydans</name>
    <dbReference type="NCBI Taxonomy" id="381308"/>
    <lineage>
        <taxon>Bacteria</taxon>
        <taxon>Pseudomonadati</taxon>
        <taxon>Pseudomonadota</taxon>
        <taxon>Gammaproteobacteria</taxon>
        <taxon>Thiohalomonadales</taxon>
        <taxon>Thiohalophilaceae</taxon>
        <taxon>Thiohalophilus</taxon>
    </lineage>
</organism>
<feature type="transmembrane region" description="Helical" evidence="1">
    <location>
        <begin position="369"/>
        <end position="390"/>
    </location>
</feature>
<feature type="transmembrane region" description="Helical" evidence="1">
    <location>
        <begin position="74"/>
        <end position="96"/>
    </location>
</feature>
<keyword evidence="1" id="KW-0812">Transmembrane</keyword>
<feature type="transmembrane region" description="Helical" evidence="1">
    <location>
        <begin position="102"/>
        <end position="121"/>
    </location>
</feature>
<feature type="transmembrane region" description="Helical" evidence="1">
    <location>
        <begin position="158"/>
        <end position="182"/>
    </location>
</feature>
<dbReference type="OrthoDB" id="2957833at2"/>